<dbReference type="Proteomes" id="UP000078560">
    <property type="component" value="Unassembled WGS sequence"/>
</dbReference>
<dbReference type="Proteomes" id="UP000078546">
    <property type="component" value="Unassembled WGS sequence"/>
</dbReference>
<reference evidence="3" key="2">
    <citation type="submission" date="2016-05" db="EMBL/GenBank/DDBJ databases">
        <authorList>
            <person name="Lavstsen T."/>
            <person name="Jespersen J.S."/>
        </authorList>
    </citation>
    <scope>NUCLEOTIDE SEQUENCE [LARGE SCALE GENOMIC DNA]</scope>
</reference>
<feature type="region of interest" description="Disordered" evidence="1">
    <location>
        <begin position="159"/>
        <end position="189"/>
    </location>
</feature>
<reference evidence="4 5" key="1">
    <citation type="submission" date="2016-05" db="EMBL/GenBank/DDBJ databases">
        <authorList>
            <person name="Naeem Raeece"/>
        </authorList>
    </citation>
    <scope>NUCLEOTIDE SEQUENCE [LARGE SCALE GENOMIC DNA]</scope>
</reference>
<evidence type="ECO:0000313" key="2">
    <source>
        <dbReference type="EMBL" id="SBS82948.1"/>
    </source>
</evidence>
<evidence type="ECO:0000313" key="4">
    <source>
        <dbReference type="Proteomes" id="UP000078546"/>
    </source>
</evidence>
<evidence type="ECO:0000256" key="1">
    <source>
        <dbReference type="SAM" id="MobiDB-lite"/>
    </source>
</evidence>
<evidence type="ECO:0000313" key="3">
    <source>
        <dbReference type="EMBL" id="SBS88990.1"/>
    </source>
</evidence>
<sequence length="313" mass="35507">MARVELVDAGCFISQMNELLLIDPLYINYAMTNYFNNFINDKKALLPTESLNGIYFPNAKAGLWSSFAIRENSTFSLNTKEMGKNMNNPSGDKNYNNEMVLSFICFNNTDFMHEYITIEKINQLKWEIFESNQNHVGIDLNREINYHVGKDNHDTVKEAQMGKTREEDASIGEAPTGEASTRDTPSEEPVPLQNYFTNILTVESGQVGLFCIESIKHSSHMLLQKHGSGGFTNKEQLDDILKQNINDLYPWYDKICNLTLSSSIAVIDFIDMPVGSVCMSSADCVVNYLCEVVRDEITDEIWAIRVNFLNALK</sequence>
<dbReference type="EMBL" id="FLQV01000299">
    <property type="protein sequence ID" value="SBS88990.1"/>
    <property type="molecule type" value="Genomic_DNA"/>
</dbReference>
<evidence type="ECO:0000313" key="5">
    <source>
        <dbReference type="Proteomes" id="UP000078560"/>
    </source>
</evidence>
<accession>A0A1A8W841</accession>
<name>A0A1A8W841_PLAOA</name>
<dbReference type="VEuPathDB" id="PlasmoDB:PocGH01_08028600"/>
<dbReference type="EMBL" id="FLQU01000235">
    <property type="protein sequence ID" value="SBS82948.1"/>
    <property type="molecule type" value="Genomic_DNA"/>
</dbReference>
<proteinExistence type="predicted"/>
<protein>
    <submittedName>
        <fullName evidence="3">Uncharacterized protein</fullName>
    </submittedName>
</protein>
<organism evidence="3 4">
    <name type="scientific">Plasmodium ovale curtisi</name>
    <dbReference type="NCBI Taxonomy" id="864141"/>
    <lineage>
        <taxon>Eukaryota</taxon>
        <taxon>Sar</taxon>
        <taxon>Alveolata</taxon>
        <taxon>Apicomplexa</taxon>
        <taxon>Aconoidasida</taxon>
        <taxon>Haemosporida</taxon>
        <taxon>Plasmodiidae</taxon>
        <taxon>Plasmodium</taxon>
        <taxon>Plasmodium (Plasmodium)</taxon>
    </lineage>
</organism>
<gene>
    <name evidence="3" type="ORF">POVCU1_016180</name>
    <name evidence="2" type="ORF">POVCU2_0018050</name>
</gene>
<dbReference type="AlphaFoldDB" id="A0A1A8W841"/>